<dbReference type="GO" id="GO:0030983">
    <property type="term" value="F:mismatched DNA binding"/>
    <property type="evidence" value="ECO:0007669"/>
    <property type="project" value="InterPro"/>
</dbReference>
<dbReference type="SUPFAM" id="SSF48334">
    <property type="entry name" value="DNA repair protein MutS, domain III"/>
    <property type="match status" value="1"/>
</dbReference>
<dbReference type="EMBL" id="DMND01000232">
    <property type="protein sequence ID" value="HAN29441.1"/>
    <property type="molecule type" value="Genomic_DNA"/>
</dbReference>
<proteinExistence type="predicted"/>
<gene>
    <name evidence="2" type="ORF">DCP75_17290</name>
</gene>
<evidence type="ECO:0000313" key="3">
    <source>
        <dbReference type="Proteomes" id="UP000259273"/>
    </source>
</evidence>
<name>A0A3C1KS96_9GAMM</name>
<dbReference type="InterPro" id="IPR036187">
    <property type="entry name" value="DNA_mismatch_repair_MutS_sf"/>
</dbReference>
<feature type="non-terminal residue" evidence="2">
    <location>
        <position position="1"/>
    </location>
</feature>
<dbReference type="Proteomes" id="UP000259273">
    <property type="component" value="Unassembled WGS sequence"/>
</dbReference>
<dbReference type="AlphaFoldDB" id="A0A3C1KS96"/>
<comment type="caution">
    <text evidence="2">The sequence shown here is derived from an EMBL/GenBank/DDBJ whole genome shotgun (WGS) entry which is preliminary data.</text>
</comment>
<dbReference type="GO" id="GO:0005524">
    <property type="term" value="F:ATP binding"/>
    <property type="evidence" value="ECO:0007669"/>
    <property type="project" value="InterPro"/>
</dbReference>
<dbReference type="Pfam" id="PF05190">
    <property type="entry name" value="MutS_IV"/>
    <property type="match status" value="1"/>
</dbReference>
<reference evidence="2 3" key="1">
    <citation type="journal article" date="2018" name="Nat. Biotechnol.">
        <title>A standardized bacterial taxonomy based on genome phylogeny substantially revises the tree of life.</title>
        <authorList>
            <person name="Parks D.H."/>
            <person name="Chuvochina M."/>
            <person name="Waite D.W."/>
            <person name="Rinke C."/>
            <person name="Skarshewski A."/>
            <person name="Chaumeil P.A."/>
            <person name="Hugenholtz P."/>
        </authorList>
    </citation>
    <scope>NUCLEOTIDE SEQUENCE [LARGE SCALE GENOMIC DNA]</scope>
    <source>
        <strain evidence="2">UBA9158</strain>
    </source>
</reference>
<feature type="non-terminal residue" evidence="2">
    <location>
        <position position="83"/>
    </location>
</feature>
<dbReference type="InterPro" id="IPR007861">
    <property type="entry name" value="DNA_mismatch_repair_MutS_clamp"/>
</dbReference>
<dbReference type="GO" id="GO:0006298">
    <property type="term" value="P:mismatch repair"/>
    <property type="evidence" value="ECO:0007669"/>
    <property type="project" value="InterPro"/>
</dbReference>
<evidence type="ECO:0000259" key="1">
    <source>
        <dbReference type="Pfam" id="PF05190"/>
    </source>
</evidence>
<dbReference type="Gene3D" id="1.10.1420.10">
    <property type="match status" value="1"/>
</dbReference>
<evidence type="ECO:0000313" key="2">
    <source>
        <dbReference type="EMBL" id="HAN29441.1"/>
    </source>
</evidence>
<protein>
    <recommendedName>
        <fullName evidence="1">DNA mismatch repair protein MutS clamp domain-containing protein</fullName>
    </recommendedName>
</protein>
<organism evidence="2 3">
    <name type="scientific">Haliea salexigens</name>
    <dbReference type="NCBI Taxonomy" id="287487"/>
    <lineage>
        <taxon>Bacteria</taxon>
        <taxon>Pseudomonadati</taxon>
        <taxon>Pseudomonadota</taxon>
        <taxon>Gammaproteobacteria</taxon>
        <taxon>Cellvibrionales</taxon>
        <taxon>Halieaceae</taxon>
        <taxon>Haliea</taxon>
    </lineage>
</organism>
<accession>A0A3C1KS96</accession>
<sequence length="83" mass="9214">LQQAVCENPPVVIREGGVIATGYDEELDELRRISSNAGDYLLEIEARERTATGISTLKVGYNRVHGYFIEISRAQSARAPDTY</sequence>
<feature type="domain" description="DNA mismatch repair protein MutS clamp" evidence="1">
    <location>
        <begin position="22"/>
        <end position="83"/>
    </location>
</feature>